<dbReference type="GO" id="GO:0005886">
    <property type="term" value="C:plasma membrane"/>
    <property type="evidence" value="ECO:0007669"/>
    <property type="project" value="TreeGrafter"/>
</dbReference>
<evidence type="ECO:0000256" key="2">
    <source>
        <dbReference type="ARBA" id="ARBA00022692"/>
    </source>
</evidence>
<name>A0A8S2J352_9BILA</name>
<dbReference type="Proteomes" id="UP000677228">
    <property type="component" value="Unassembled WGS sequence"/>
</dbReference>
<feature type="transmembrane region" description="Helical" evidence="8">
    <location>
        <begin position="125"/>
        <end position="146"/>
    </location>
</feature>
<dbReference type="Proteomes" id="UP000682733">
    <property type="component" value="Unassembled WGS sequence"/>
</dbReference>
<feature type="transmembrane region" description="Helical" evidence="8">
    <location>
        <begin position="266"/>
        <end position="286"/>
    </location>
</feature>
<evidence type="ECO:0000256" key="1">
    <source>
        <dbReference type="ARBA" id="ARBA00004141"/>
    </source>
</evidence>
<keyword evidence="6" id="KW-0675">Receptor</keyword>
<dbReference type="Pfam" id="PF00001">
    <property type="entry name" value="7tm_1"/>
    <property type="match status" value="1"/>
</dbReference>
<proteinExistence type="predicted"/>
<comment type="caution">
    <text evidence="11">The sequence shown here is derived from an EMBL/GenBank/DDBJ whole genome shotgun (WGS) entry which is preliminary data.</text>
</comment>
<feature type="transmembrane region" description="Helical" evidence="8">
    <location>
        <begin position="12"/>
        <end position="32"/>
    </location>
</feature>
<reference evidence="11" key="1">
    <citation type="submission" date="2021-02" db="EMBL/GenBank/DDBJ databases">
        <authorList>
            <person name="Nowell W R."/>
        </authorList>
    </citation>
    <scope>NUCLEOTIDE SEQUENCE</scope>
</reference>
<evidence type="ECO:0000256" key="6">
    <source>
        <dbReference type="ARBA" id="ARBA00023170"/>
    </source>
</evidence>
<dbReference type="Gene3D" id="1.20.1070.10">
    <property type="entry name" value="Rhodopsin 7-helix transmembrane proteins"/>
    <property type="match status" value="1"/>
</dbReference>
<feature type="transmembrane region" description="Helical" evidence="8">
    <location>
        <begin position="171"/>
        <end position="193"/>
    </location>
</feature>
<feature type="transmembrane region" description="Helical" evidence="8">
    <location>
        <begin position="223"/>
        <end position="246"/>
    </location>
</feature>
<evidence type="ECO:0000313" key="11">
    <source>
        <dbReference type="EMBL" id="CAF3777659.1"/>
    </source>
</evidence>
<dbReference type="EMBL" id="CAJNOK010006604">
    <property type="protein sequence ID" value="CAF1008729.1"/>
    <property type="molecule type" value="Genomic_DNA"/>
</dbReference>
<organism evidence="11 12">
    <name type="scientific">Didymodactylos carnosus</name>
    <dbReference type="NCBI Taxonomy" id="1234261"/>
    <lineage>
        <taxon>Eukaryota</taxon>
        <taxon>Metazoa</taxon>
        <taxon>Spiralia</taxon>
        <taxon>Gnathifera</taxon>
        <taxon>Rotifera</taxon>
        <taxon>Eurotatoria</taxon>
        <taxon>Bdelloidea</taxon>
        <taxon>Philodinida</taxon>
        <taxon>Philodinidae</taxon>
        <taxon>Didymodactylos</taxon>
    </lineage>
</organism>
<feature type="transmembrane region" description="Helical" evidence="8">
    <location>
        <begin position="86"/>
        <end position="105"/>
    </location>
</feature>
<feature type="transmembrane region" description="Helical" evidence="8">
    <location>
        <begin position="44"/>
        <end position="66"/>
    </location>
</feature>
<keyword evidence="7" id="KW-0807">Transducer</keyword>
<dbReference type="SUPFAM" id="SSF81321">
    <property type="entry name" value="Family A G protein-coupled receptor-like"/>
    <property type="match status" value="1"/>
</dbReference>
<evidence type="ECO:0000256" key="8">
    <source>
        <dbReference type="SAM" id="Phobius"/>
    </source>
</evidence>
<keyword evidence="5 8" id="KW-0472">Membrane</keyword>
<evidence type="ECO:0000256" key="4">
    <source>
        <dbReference type="ARBA" id="ARBA00023040"/>
    </source>
</evidence>
<evidence type="ECO:0000313" key="10">
    <source>
        <dbReference type="EMBL" id="CAF1008729.1"/>
    </source>
</evidence>
<comment type="subcellular location">
    <subcellularLocation>
        <location evidence="1">Membrane</location>
        <topology evidence="1">Multi-pass membrane protein</topology>
    </subcellularLocation>
</comment>
<protein>
    <recommendedName>
        <fullName evidence="9">G-protein coupled receptors family 1 profile domain-containing protein</fullName>
    </recommendedName>
</protein>
<gene>
    <name evidence="10" type="ORF">OVA965_LOCUS14932</name>
    <name evidence="11" type="ORF">TMI583_LOCUS14935</name>
</gene>
<feature type="domain" description="G-protein coupled receptors family 1 profile" evidence="9">
    <location>
        <begin position="25"/>
        <end position="286"/>
    </location>
</feature>
<sequence>MSLNAVLADINIYGSITYLVLGTIGCLLNVLVFTRRSLRSTTCITYLLGTSIVDLISLCAATIPTIFRGLGRSITANSPVLCKLQFFILSTGFTLSAWFRVCTSIDRFLTSCRSIQYRNLSTKKISYRTTVLMIILAIPTWCQTFYCFDANLKPPTPCFTMNDQCKLVNNILLIIIQSFGPVIIMIVFSLLTLQNVRNVGSLVVPTVSSSASSSRIRTKDRQLITMLLFQITLFAASTVLIPLYNFYTYSTQNAIKSVYRLTVENFIFQLFVFLALTPYATTFYLYTMSGRIFRDELRKVFIKLCGKIGLQVAQSVESTATHLVTQTTRHVQPTRSNIQTTRAL</sequence>
<evidence type="ECO:0000313" key="12">
    <source>
        <dbReference type="Proteomes" id="UP000682733"/>
    </source>
</evidence>
<evidence type="ECO:0000256" key="3">
    <source>
        <dbReference type="ARBA" id="ARBA00022989"/>
    </source>
</evidence>
<evidence type="ECO:0000256" key="5">
    <source>
        <dbReference type="ARBA" id="ARBA00023136"/>
    </source>
</evidence>
<evidence type="ECO:0000259" key="9">
    <source>
        <dbReference type="PROSITE" id="PS50262"/>
    </source>
</evidence>
<keyword evidence="3 8" id="KW-1133">Transmembrane helix</keyword>
<dbReference type="PROSITE" id="PS50262">
    <property type="entry name" value="G_PROTEIN_RECEP_F1_2"/>
    <property type="match status" value="1"/>
</dbReference>
<dbReference type="GO" id="GO:0004930">
    <property type="term" value="F:G protein-coupled receptor activity"/>
    <property type="evidence" value="ECO:0007669"/>
    <property type="project" value="UniProtKB-KW"/>
</dbReference>
<evidence type="ECO:0000256" key="7">
    <source>
        <dbReference type="ARBA" id="ARBA00023224"/>
    </source>
</evidence>
<dbReference type="EMBL" id="CAJOBA010006611">
    <property type="protein sequence ID" value="CAF3777659.1"/>
    <property type="molecule type" value="Genomic_DNA"/>
</dbReference>
<dbReference type="InterPro" id="IPR000276">
    <property type="entry name" value="GPCR_Rhodpsn"/>
</dbReference>
<accession>A0A8S2J352</accession>
<keyword evidence="2 8" id="KW-0812">Transmembrane</keyword>
<keyword evidence="4" id="KW-0297">G-protein coupled receptor</keyword>
<dbReference type="AlphaFoldDB" id="A0A8S2J352"/>
<dbReference type="PANTHER" id="PTHR24243">
    <property type="entry name" value="G-PROTEIN COUPLED RECEPTOR"/>
    <property type="match status" value="1"/>
</dbReference>
<dbReference type="PANTHER" id="PTHR24243:SF233">
    <property type="entry name" value="THYROTROPIN-RELEASING HORMONE RECEPTOR"/>
    <property type="match status" value="1"/>
</dbReference>
<dbReference type="InterPro" id="IPR017452">
    <property type="entry name" value="GPCR_Rhodpsn_7TM"/>
</dbReference>